<dbReference type="Proteomes" id="UP000198287">
    <property type="component" value="Unassembled WGS sequence"/>
</dbReference>
<dbReference type="InterPro" id="IPR015817">
    <property type="entry name" value="Vitellinogen_open_b-sht_sub1"/>
</dbReference>
<keyword evidence="4" id="KW-1185">Reference proteome</keyword>
<dbReference type="PANTHER" id="PTHR23345">
    <property type="entry name" value="VITELLOGENIN-RELATED"/>
    <property type="match status" value="1"/>
</dbReference>
<dbReference type="GO" id="GO:0005319">
    <property type="term" value="F:lipid transporter activity"/>
    <property type="evidence" value="ECO:0007669"/>
    <property type="project" value="InterPro"/>
</dbReference>
<dbReference type="Pfam" id="PF09172">
    <property type="entry name" value="Vit_open_b-sht"/>
    <property type="match status" value="2"/>
</dbReference>
<dbReference type="EMBL" id="LNIX01000020">
    <property type="protein sequence ID" value="OXA44031.1"/>
    <property type="molecule type" value="Genomic_DNA"/>
</dbReference>
<feature type="compositionally biased region" description="Low complexity" evidence="1">
    <location>
        <begin position="59"/>
        <end position="81"/>
    </location>
</feature>
<organism evidence="3 4">
    <name type="scientific">Folsomia candida</name>
    <name type="common">Springtail</name>
    <dbReference type="NCBI Taxonomy" id="158441"/>
    <lineage>
        <taxon>Eukaryota</taxon>
        <taxon>Metazoa</taxon>
        <taxon>Ecdysozoa</taxon>
        <taxon>Arthropoda</taxon>
        <taxon>Hexapoda</taxon>
        <taxon>Collembola</taxon>
        <taxon>Entomobryomorpha</taxon>
        <taxon>Isotomoidea</taxon>
        <taxon>Isotomidae</taxon>
        <taxon>Proisotominae</taxon>
        <taxon>Folsomia</taxon>
    </lineage>
</organism>
<dbReference type="SUPFAM" id="SSF56968">
    <property type="entry name" value="Lipovitellin-phosvitin complex, beta-sheet shell regions"/>
    <property type="match status" value="1"/>
</dbReference>
<feature type="domain" description="Vitellinogen open beta-sheet" evidence="2">
    <location>
        <begin position="4"/>
        <end position="289"/>
    </location>
</feature>
<reference evidence="3 4" key="1">
    <citation type="submission" date="2015-12" db="EMBL/GenBank/DDBJ databases">
        <title>The genome of Folsomia candida.</title>
        <authorList>
            <person name="Faddeeva A."/>
            <person name="Derks M.F."/>
            <person name="Anvar Y."/>
            <person name="Smit S."/>
            <person name="Van Straalen N."/>
            <person name="Roelofs D."/>
        </authorList>
    </citation>
    <scope>NUCLEOTIDE SEQUENCE [LARGE SCALE GENOMIC DNA]</scope>
    <source>
        <strain evidence="3 4">VU population</strain>
        <tissue evidence="3">Whole body</tissue>
    </source>
</reference>
<dbReference type="STRING" id="158441.A0A226DHF5"/>
<evidence type="ECO:0000259" key="2">
    <source>
        <dbReference type="SMART" id="SM01169"/>
    </source>
</evidence>
<dbReference type="InterPro" id="IPR015255">
    <property type="entry name" value="Vitellinogen_open_b-sht"/>
</dbReference>
<dbReference type="InterPro" id="IPR050733">
    <property type="entry name" value="Vitellogenin/Apolipophorin"/>
</dbReference>
<gene>
    <name evidence="3" type="ORF">Fcan01_21312</name>
</gene>
<dbReference type="InterPro" id="IPR015819">
    <property type="entry name" value="Lipid_transp_b-sht_shell"/>
</dbReference>
<proteinExistence type="predicted"/>
<protein>
    <submittedName>
        <fullName evidence="3">Apolipophorins</fullName>
    </submittedName>
</protein>
<dbReference type="OrthoDB" id="6484170at2759"/>
<dbReference type="AlphaFoldDB" id="A0A226DHF5"/>
<name>A0A226DHF5_FOLCA</name>
<dbReference type="SMART" id="SM01169">
    <property type="entry name" value="DUF1943"/>
    <property type="match status" value="1"/>
</dbReference>
<feature type="region of interest" description="Disordered" evidence="1">
    <location>
        <begin position="59"/>
        <end position="95"/>
    </location>
</feature>
<dbReference type="PANTHER" id="PTHR23345:SF15">
    <property type="entry name" value="VITELLOGENIN 1-RELATED"/>
    <property type="match status" value="1"/>
</dbReference>
<accession>A0A226DHF5</accession>
<feature type="compositionally biased region" description="Basic residues" evidence="1">
    <location>
        <begin position="86"/>
        <end position="95"/>
    </location>
</feature>
<sequence>MHCLGVAVDGNVVFSQDSYLPRSTSANLTVDLFGESINVFEATLRMESFEHYVESILRPKSSPRSGSGPARSSSSSTSTPGSGSGSKRREKRAILSKRKMRNLTADYDYTKRYHGEPIASVSLRTFGKEIFFRRWVGLGEQIGALSSLNPAAWMRNHGGGGGERPTSMRILLVDCAPSFVGMFFSSRGYYGVGAAEDTNWQKSRLLLESSYIIPTGSGFALNLSAQASTIIRLESQSLIDSSGSGFAAGGTFHVKGKFIPRSELMFMKGDEFKGPKTSEGLASPQICSAGDYTGGLRLCSSSHFSLHPEGMGSQGDVSFAPYFPLNGPSHFTLSLDKANPALLKTRFHYGWNNNQTTTELTLETTSLTRSTGGGGGGGGDSTLETKLGLSFTLDKKISSFDTEILLPSNTRFKAFGRLGGPDWTSGSNLNITLGQGQLTMFSTSASLKRESQSGRESGGSLADVLKPSLLITRKNQVLLRADGEVNINQPSSSTTTFFQGSGDITFGGGRDVNIRLDGSHNVSTDVLNWVAVGGGETIQFRSTLGRHFSTKETSLGRGIESQFSLQFSKAPHRNLAASWKYQIPAAPLSFFKRGAEIIICLLIIMMARVFMSD</sequence>
<evidence type="ECO:0000313" key="4">
    <source>
        <dbReference type="Proteomes" id="UP000198287"/>
    </source>
</evidence>
<evidence type="ECO:0000313" key="3">
    <source>
        <dbReference type="EMBL" id="OXA44031.1"/>
    </source>
</evidence>
<dbReference type="Gene3D" id="2.20.50.20">
    <property type="entry name" value="Lipovitellin. Chain A, domain 3"/>
    <property type="match status" value="1"/>
</dbReference>
<evidence type="ECO:0000256" key="1">
    <source>
        <dbReference type="SAM" id="MobiDB-lite"/>
    </source>
</evidence>
<comment type="caution">
    <text evidence="3">The sequence shown here is derived from an EMBL/GenBank/DDBJ whole genome shotgun (WGS) entry which is preliminary data.</text>
</comment>